<dbReference type="AlphaFoldDB" id="A0A0H2RSR3"/>
<feature type="transmembrane region" description="Helical" evidence="1">
    <location>
        <begin position="362"/>
        <end position="381"/>
    </location>
</feature>
<dbReference type="Proteomes" id="UP000053477">
    <property type="component" value="Unassembled WGS sequence"/>
</dbReference>
<reference evidence="3 4" key="1">
    <citation type="submission" date="2015-04" db="EMBL/GenBank/DDBJ databases">
        <title>Complete genome sequence of Schizopora paradoxa KUC8140, a cosmopolitan wood degrader in East Asia.</title>
        <authorList>
            <consortium name="DOE Joint Genome Institute"/>
            <person name="Min B."/>
            <person name="Park H."/>
            <person name="Jang Y."/>
            <person name="Kim J.-J."/>
            <person name="Kim K.H."/>
            <person name="Pangilinan J."/>
            <person name="Lipzen A."/>
            <person name="Riley R."/>
            <person name="Grigoriev I.V."/>
            <person name="Spatafora J.W."/>
            <person name="Choi I.-G."/>
        </authorList>
    </citation>
    <scope>NUCLEOTIDE SEQUENCE [LARGE SCALE GENOMIC DNA]</scope>
    <source>
        <strain evidence="3 4">KUC8140</strain>
    </source>
</reference>
<keyword evidence="1" id="KW-1133">Transmembrane helix</keyword>
<dbReference type="InterPro" id="IPR045338">
    <property type="entry name" value="DUF6535"/>
</dbReference>
<gene>
    <name evidence="3" type="ORF">SCHPADRAFT_941218</name>
</gene>
<dbReference type="InParanoid" id="A0A0H2RSR3"/>
<dbReference type="STRING" id="27342.A0A0H2RSR3"/>
<organism evidence="3 4">
    <name type="scientific">Schizopora paradoxa</name>
    <dbReference type="NCBI Taxonomy" id="27342"/>
    <lineage>
        <taxon>Eukaryota</taxon>
        <taxon>Fungi</taxon>
        <taxon>Dikarya</taxon>
        <taxon>Basidiomycota</taxon>
        <taxon>Agaricomycotina</taxon>
        <taxon>Agaricomycetes</taxon>
        <taxon>Hymenochaetales</taxon>
        <taxon>Schizoporaceae</taxon>
        <taxon>Schizopora</taxon>
    </lineage>
</organism>
<protein>
    <recommendedName>
        <fullName evidence="2">DUF6535 domain-containing protein</fullName>
    </recommendedName>
</protein>
<evidence type="ECO:0000313" key="4">
    <source>
        <dbReference type="Proteomes" id="UP000053477"/>
    </source>
</evidence>
<accession>A0A0H2RSR3</accession>
<evidence type="ECO:0000259" key="2">
    <source>
        <dbReference type="Pfam" id="PF20153"/>
    </source>
</evidence>
<keyword evidence="1" id="KW-0472">Membrane</keyword>
<dbReference type="EMBL" id="KQ085977">
    <property type="protein sequence ID" value="KLO12463.1"/>
    <property type="molecule type" value="Genomic_DNA"/>
</dbReference>
<sequence>MGGQETLNGLSNAQAIQLTKEQFDSLQNAAIALNEFCVASALAAGGTTGGRPSRAFDETKSSADDAMHNLRRLQDDLLGMPPPDDQSFVSTSIPSETEGICQFRQFQRICSDLLSESINFEYGVRSIGSGGPCMEAASSFRKSLRDIQALFRINTIYLFIPDVIKDESPKYISSFPHALNELRVSLAKFGDSFNDFIEVFYNEKLMRLLARMIKLLESGIEDLKEEINTCREFQVFLHDLLRRLIPEFEMLTKYFAHFVEKGIPMIRTSQQNQTDRYLNITTISIFLSAVTASTLQIEGSGVSSKAGIAVAVNSFLFSSLIFSTASAVQSMVAMSWLRSFVRLPRRHLPLWALTWLMEGPTVSLLVAGAFFAIGLVLFVFASKQDTITSAITTSLASLQALGVLFLTVWFYRERWLFRLEGGDPGQKVTKFSIVLSTVEFLWNLARLGRFIPVTIKTSFLFVRSSFASQGHSDASPDFRIADERGEVVLETSKVAQPPWVSAASPHSLSAHPGDPAQDVPSILVEMAANSPTDRPDIFLATRIQPPSRLKRLVNWLRSLMTKEGLIEIWPSSPSAPSPTS</sequence>
<feature type="domain" description="DUF6535" evidence="2">
    <location>
        <begin position="256"/>
        <end position="380"/>
    </location>
</feature>
<evidence type="ECO:0000313" key="3">
    <source>
        <dbReference type="EMBL" id="KLO12463.1"/>
    </source>
</evidence>
<name>A0A0H2RSR3_9AGAM</name>
<dbReference type="Pfam" id="PF20153">
    <property type="entry name" value="DUF6535"/>
    <property type="match status" value="1"/>
</dbReference>
<keyword evidence="4" id="KW-1185">Reference proteome</keyword>
<proteinExistence type="predicted"/>
<feature type="transmembrane region" description="Helical" evidence="1">
    <location>
        <begin position="387"/>
        <end position="411"/>
    </location>
</feature>
<keyword evidence="1" id="KW-0812">Transmembrane</keyword>
<dbReference type="OrthoDB" id="972532at2759"/>
<evidence type="ECO:0000256" key="1">
    <source>
        <dbReference type="SAM" id="Phobius"/>
    </source>
</evidence>